<gene>
    <name evidence="14" type="primary">TBLA0F00880</name>
    <name evidence="14" type="ORF">TBLA_0F00880</name>
</gene>
<proteinExistence type="inferred from homology"/>
<evidence type="ECO:0000256" key="1">
    <source>
        <dbReference type="ARBA" id="ARBA00003986"/>
    </source>
</evidence>
<dbReference type="KEGG" id="tbl:TBLA_0F00880"/>
<keyword evidence="9" id="KW-0694">RNA-binding</keyword>
<dbReference type="NCBIfam" id="NF001138">
    <property type="entry name" value="PRK00143.1"/>
    <property type="match status" value="1"/>
</dbReference>
<dbReference type="eggNOG" id="KOG2805">
    <property type="taxonomic scope" value="Eukaryota"/>
</dbReference>
<dbReference type="RefSeq" id="XP_004181151.1">
    <property type="nucleotide sequence ID" value="XM_004181103.1"/>
</dbReference>
<dbReference type="EC" id="2.8.1.14" evidence="3"/>
<sequence>MASWSTKCLETIGKRTLDGYKAQRIPSKFDNVVVAVSGGVDSALAASLYSTIYPNTRAIYMQNWSKSQSLSDPREEPCYNRDWREAVKVAEFLGIPMEKVNFESDYWIDVFEPMLNSYKMGITPNPDIGCNRFIKFGRLTEYLDNKYGQDNYWLVTGHYSRVLDYIGGKSERSLHLLKSYYKQKDQSYFLSQINPIALRRLLLPVGHLTKPEVREYARQLGLPNSSRPDSQGICFVNNSQTGKFKNFLKHYLDNNPGDIITIDKSTNKKKVWGKHQGIWSYTIGQKVGISMPQSDPQYKGTWFVSDKIIDKNEIVIVKGNNNPELYHDTLKVQSFKPLIVGFTKEWFETECSKGTLKMQYRSLQDPVPIKFATIHSSPSDDSYQPYSIQLTLSHAQRAIAPGQYCCIYWNQAVLGSGAITSVL</sequence>
<dbReference type="Proteomes" id="UP000002866">
    <property type="component" value="Chromosome 6"/>
</dbReference>
<keyword evidence="7" id="KW-0547">Nucleotide-binding</keyword>
<dbReference type="CDD" id="cd01998">
    <property type="entry name" value="MnmA_TRMU-like"/>
    <property type="match status" value="1"/>
</dbReference>
<comment type="function">
    <text evidence="1">Catalyzes the 2-thiolation of uridine at the wobble position (U34) of mitochondrial tRNA(Lys), tRNA(Glu) and tRNA(Gln). Required for the formation of 5-taurinomethyl-2-thiouridine (tm5s2U) of mitochondrial tRNA(Lys), tRNA(Glu), and tRNA(Gln) at the wobble position. ATP is required to activate the C2 atom of the wobble base.</text>
</comment>
<dbReference type="InterPro" id="IPR023382">
    <property type="entry name" value="MnmA-like_central_sf"/>
</dbReference>
<keyword evidence="6" id="KW-0819">tRNA processing</keyword>
<keyword evidence="10" id="KW-1015">Disulfide bond</keyword>
<dbReference type="GO" id="GO:0005524">
    <property type="term" value="F:ATP binding"/>
    <property type="evidence" value="ECO:0007669"/>
    <property type="project" value="UniProtKB-KW"/>
</dbReference>
<evidence type="ECO:0000256" key="7">
    <source>
        <dbReference type="ARBA" id="ARBA00022741"/>
    </source>
</evidence>
<organism evidence="14 15">
    <name type="scientific">Henningerozyma blattae (strain ATCC 34711 / CBS 6284 / DSM 70876 / NBRC 10599 / NRRL Y-10934 / UCD 77-7)</name>
    <name type="common">Yeast</name>
    <name type="synonym">Tetrapisispora blattae</name>
    <dbReference type="NCBI Taxonomy" id="1071380"/>
    <lineage>
        <taxon>Eukaryota</taxon>
        <taxon>Fungi</taxon>
        <taxon>Dikarya</taxon>
        <taxon>Ascomycota</taxon>
        <taxon>Saccharomycotina</taxon>
        <taxon>Saccharomycetes</taxon>
        <taxon>Saccharomycetales</taxon>
        <taxon>Saccharomycetaceae</taxon>
        <taxon>Henningerozyma</taxon>
    </lineage>
</organism>
<evidence type="ECO:0000256" key="11">
    <source>
        <dbReference type="ARBA" id="ARBA00049564"/>
    </source>
</evidence>
<dbReference type="Pfam" id="PF03054">
    <property type="entry name" value="tRNA_Me_trans"/>
    <property type="match status" value="1"/>
</dbReference>
<dbReference type="InterPro" id="IPR004506">
    <property type="entry name" value="MnmA-like"/>
</dbReference>
<name>I2H5I0_HENB6</name>
<dbReference type="GO" id="GO:1990799">
    <property type="term" value="P:mitochondrial tRNA wobble position uridine thiolation"/>
    <property type="evidence" value="ECO:0007669"/>
    <property type="project" value="EnsemblFungi"/>
</dbReference>
<dbReference type="OrthoDB" id="3685at2759"/>
<dbReference type="InParanoid" id="I2H5I0"/>
<dbReference type="FunFam" id="2.30.30.280:FF:000001">
    <property type="entry name" value="tRNA-specific 2-thiouridylase MnmA"/>
    <property type="match status" value="1"/>
</dbReference>
<dbReference type="OMA" id="PFYVWDL"/>
<evidence type="ECO:0000256" key="4">
    <source>
        <dbReference type="ARBA" id="ARBA00022555"/>
    </source>
</evidence>
<keyword evidence="8" id="KW-0067">ATP-binding</keyword>
<dbReference type="InterPro" id="IPR014729">
    <property type="entry name" value="Rossmann-like_a/b/a_fold"/>
</dbReference>
<evidence type="ECO:0000256" key="10">
    <source>
        <dbReference type="ARBA" id="ARBA00023157"/>
    </source>
</evidence>
<evidence type="ECO:0000256" key="3">
    <source>
        <dbReference type="ARBA" id="ARBA00011953"/>
    </source>
</evidence>
<dbReference type="NCBIfam" id="TIGR00420">
    <property type="entry name" value="trmU"/>
    <property type="match status" value="1"/>
</dbReference>
<dbReference type="SUPFAM" id="SSF52402">
    <property type="entry name" value="Adenine nucleotide alpha hydrolases-like"/>
    <property type="match status" value="1"/>
</dbReference>
<evidence type="ECO:0000259" key="13">
    <source>
        <dbReference type="Pfam" id="PF20259"/>
    </source>
</evidence>
<keyword evidence="5" id="KW-0808">Transferase</keyword>
<keyword evidence="15" id="KW-1185">Reference proteome</keyword>
<dbReference type="Pfam" id="PF20259">
    <property type="entry name" value="tRNA_Me_trans_M"/>
    <property type="match status" value="1"/>
</dbReference>
<keyword evidence="4" id="KW-0820">tRNA-binding</keyword>
<dbReference type="Gene3D" id="3.40.50.620">
    <property type="entry name" value="HUPs"/>
    <property type="match status" value="1"/>
</dbReference>
<evidence type="ECO:0000256" key="2">
    <source>
        <dbReference type="ARBA" id="ARBA00006191"/>
    </source>
</evidence>
<feature type="domain" description="tRNA-specific 2-thiouridylase MnmA-like central" evidence="13">
    <location>
        <begin position="245"/>
        <end position="317"/>
    </location>
</feature>
<dbReference type="InterPro" id="IPR046884">
    <property type="entry name" value="MnmA-like_central"/>
</dbReference>
<evidence type="ECO:0000313" key="15">
    <source>
        <dbReference type="Proteomes" id="UP000002866"/>
    </source>
</evidence>
<evidence type="ECO:0000256" key="9">
    <source>
        <dbReference type="ARBA" id="ARBA00022884"/>
    </source>
</evidence>
<protein>
    <recommendedName>
        <fullName evidence="3">tRNA-5-taurinomethyluridine 2-sulfurtransferase</fullName>
        <ecNumber evidence="3">2.8.1.14</ecNumber>
    </recommendedName>
</protein>
<reference evidence="14 15" key="1">
    <citation type="journal article" date="2011" name="Proc. Natl. Acad. Sci. U.S.A.">
        <title>Evolutionary erosion of yeast sex chromosomes by mating-type switching accidents.</title>
        <authorList>
            <person name="Gordon J.L."/>
            <person name="Armisen D."/>
            <person name="Proux-Wera E."/>
            <person name="Oheigeartaigh S.S."/>
            <person name="Byrne K.P."/>
            <person name="Wolfe K.H."/>
        </authorList>
    </citation>
    <scope>NUCLEOTIDE SEQUENCE [LARGE SCALE GENOMIC DNA]</scope>
    <source>
        <strain evidence="15">ATCC 34711 / CBS 6284 / DSM 70876 / NBRC 10599 / NRRL Y-10934 / UCD 77-7</strain>
    </source>
</reference>
<evidence type="ECO:0000259" key="12">
    <source>
        <dbReference type="Pfam" id="PF20258"/>
    </source>
</evidence>
<dbReference type="Gene3D" id="2.30.30.280">
    <property type="entry name" value="Adenine nucleotide alpha hydrolases-like domains"/>
    <property type="match status" value="1"/>
</dbReference>
<evidence type="ECO:0000256" key="5">
    <source>
        <dbReference type="ARBA" id="ARBA00022679"/>
    </source>
</evidence>
<dbReference type="Pfam" id="PF20258">
    <property type="entry name" value="tRNA_Me_trans_C"/>
    <property type="match status" value="1"/>
</dbReference>
<dbReference type="HOGENOM" id="CLU_035188_1_0_1"/>
<dbReference type="FunCoup" id="I2H5I0">
    <property type="interactions" value="404"/>
</dbReference>
<dbReference type="InterPro" id="IPR046885">
    <property type="entry name" value="MnmA-like_C"/>
</dbReference>
<feature type="domain" description="tRNA-specific 2-thiouridylase MnmA-like C-terminal" evidence="12">
    <location>
        <begin position="346"/>
        <end position="419"/>
    </location>
</feature>
<dbReference type="PANTHER" id="PTHR11933:SF5">
    <property type="entry name" value="MITOCHONDRIAL TRNA-SPECIFIC 2-THIOURIDYLASE 1"/>
    <property type="match status" value="1"/>
</dbReference>
<comment type="similarity">
    <text evidence="2">Belongs to the MnmA/TRMU family.</text>
</comment>
<dbReference type="FunFam" id="3.40.50.620:FF:000115">
    <property type="entry name" value="tRNA-specific 2-thiouridylase MnmA"/>
    <property type="match status" value="1"/>
</dbReference>
<dbReference type="PANTHER" id="PTHR11933">
    <property type="entry name" value="TRNA 5-METHYLAMINOMETHYL-2-THIOURIDYLATE -METHYLTRANSFERASE"/>
    <property type="match status" value="1"/>
</dbReference>
<dbReference type="Gene3D" id="2.40.30.10">
    <property type="entry name" value="Translation factors"/>
    <property type="match status" value="1"/>
</dbReference>
<dbReference type="GO" id="GO:0000049">
    <property type="term" value="F:tRNA binding"/>
    <property type="evidence" value="ECO:0007669"/>
    <property type="project" value="UniProtKB-KW"/>
</dbReference>
<evidence type="ECO:0000313" key="14">
    <source>
        <dbReference type="EMBL" id="CCH61632.1"/>
    </source>
</evidence>
<comment type="catalytic activity">
    <reaction evidence="11">
        <text>5-taurinomethyluridine(34) in tRNA + S-sulfanyl-L-cysteinyl-[protein] + AH2 + ATP = 5-taurinomethyl-2-thiouridine(34) in tRNA + L-cysteinyl-[protein] + A + AMP + diphosphate + H(+)</text>
        <dbReference type="Rhea" id="RHEA:47040"/>
        <dbReference type="Rhea" id="RHEA-COMP:10131"/>
        <dbReference type="Rhea" id="RHEA-COMP:11726"/>
        <dbReference type="Rhea" id="RHEA-COMP:11732"/>
        <dbReference type="Rhea" id="RHEA-COMP:11733"/>
        <dbReference type="ChEBI" id="CHEBI:13193"/>
        <dbReference type="ChEBI" id="CHEBI:15378"/>
        <dbReference type="ChEBI" id="CHEBI:17499"/>
        <dbReference type="ChEBI" id="CHEBI:29950"/>
        <dbReference type="ChEBI" id="CHEBI:30616"/>
        <dbReference type="ChEBI" id="CHEBI:33019"/>
        <dbReference type="ChEBI" id="CHEBI:61963"/>
        <dbReference type="ChEBI" id="CHEBI:87171"/>
        <dbReference type="ChEBI" id="CHEBI:87172"/>
        <dbReference type="ChEBI" id="CHEBI:456215"/>
        <dbReference type="EC" id="2.8.1.14"/>
    </reaction>
</comment>
<dbReference type="STRING" id="1071380.I2H5I0"/>
<evidence type="ECO:0000256" key="8">
    <source>
        <dbReference type="ARBA" id="ARBA00022840"/>
    </source>
</evidence>
<dbReference type="GeneID" id="14496741"/>
<evidence type="ECO:0000256" key="6">
    <source>
        <dbReference type="ARBA" id="ARBA00022694"/>
    </source>
</evidence>
<dbReference type="GO" id="GO:0103016">
    <property type="term" value="F:tRNA-uridine 2-sulfurtransferase activity"/>
    <property type="evidence" value="ECO:0007669"/>
    <property type="project" value="EnsemblFungi"/>
</dbReference>
<accession>I2H5I0</accession>
<dbReference type="GO" id="GO:0005739">
    <property type="term" value="C:mitochondrion"/>
    <property type="evidence" value="ECO:0007669"/>
    <property type="project" value="EnsemblFungi"/>
</dbReference>
<dbReference type="AlphaFoldDB" id="I2H5I0"/>
<dbReference type="EMBL" id="HE806321">
    <property type="protein sequence ID" value="CCH61632.1"/>
    <property type="molecule type" value="Genomic_DNA"/>
</dbReference>